<dbReference type="OrthoDB" id="9785695at2"/>
<dbReference type="GO" id="GO:0006020">
    <property type="term" value="P:inositol metabolic process"/>
    <property type="evidence" value="ECO:0007669"/>
    <property type="project" value="TreeGrafter"/>
</dbReference>
<dbReference type="FunFam" id="3.40.190.80:FF:000020">
    <property type="entry name" value="Fructose-1,6-bisphosphatase/inositol-1-monophosphatase"/>
    <property type="match status" value="1"/>
</dbReference>
<dbReference type="InterPro" id="IPR033942">
    <property type="entry name" value="IMPase"/>
</dbReference>
<evidence type="ECO:0000256" key="7">
    <source>
        <dbReference type="ARBA" id="ARBA00022801"/>
    </source>
</evidence>
<evidence type="ECO:0000256" key="1">
    <source>
        <dbReference type="ARBA" id="ARBA00001033"/>
    </source>
</evidence>
<evidence type="ECO:0000256" key="8">
    <source>
        <dbReference type="ARBA" id="ARBA00022842"/>
    </source>
</evidence>
<feature type="binding site" evidence="9">
    <location>
        <position position="70"/>
    </location>
    <ligand>
        <name>Mg(2+)</name>
        <dbReference type="ChEBI" id="CHEBI:18420"/>
        <label>1</label>
        <note>catalytic</note>
    </ligand>
</feature>
<organism evidence="11 12">
    <name type="scientific">Kiloniella spongiae</name>
    <dbReference type="NCBI Taxonomy" id="1489064"/>
    <lineage>
        <taxon>Bacteria</taxon>
        <taxon>Pseudomonadati</taxon>
        <taxon>Pseudomonadota</taxon>
        <taxon>Alphaproteobacteria</taxon>
        <taxon>Rhodospirillales</taxon>
        <taxon>Kiloniellaceae</taxon>
        <taxon>Kiloniella</taxon>
    </lineage>
</organism>
<protein>
    <recommendedName>
        <fullName evidence="5 10">Inositol-1-monophosphatase</fullName>
        <ecNumber evidence="4 10">3.1.3.25</ecNumber>
    </recommendedName>
</protein>
<dbReference type="Proteomes" id="UP000035444">
    <property type="component" value="Unassembled WGS sequence"/>
</dbReference>
<feature type="binding site" evidence="9">
    <location>
        <position position="90"/>
    </location>
    <ligand>
        <name>Mg(2+)</name>
        <dbReference type="ChEBI" id="CHEBI:18420"/>
        <label>2</label>
    </ligand>
</feature>
<dbReference type="STRING" id="1489064.WH96_00855"/>
<evidence type="ECO:0000256" key="4">
    <source>
        <dbReference type="ARBA" id="ARBA00013106"/>
    </source>
</evidence>
<evidence type="ECO:0000256" key="2">
    <source>
        <dbReference type="ARBA" id="ARBA00001946"/>
    </source>
</evidence>
<evidence type="ECO:0000256" key="10">
    <source>
        <dbReference type="RuleBase" id="RU364068"/>
    </source>
</evidence>
<dbReference type="FunFam" id="3.30.540.10:FF:000003">
    <property type="entry name" value="Inositol-1-monophosphatase"/>
    <property type="match status" value="1"/>
</dbReference>
<comment type="similarity">
    <text evidence="3 10">Belongs to the inositol monophosphatase superfamily.</text>
</comment>
<dbReference type="GO" id="GO:0046872">
    <property type="term" value="F:metal ion binding"/>
    <property type="evidence" value="ECO:0007669"/>
    <property type="project" value="UniProtKB-KW"/>
</dbReference>
<dbReference type="GO" id="GO:0007165">
    <property type="term" value="P:signal transduction"/>
    <property type="evidence" value="ECO:0007669"/>
    <property type="project" value="TreeGrafter"/>
</dbReference>
<keyword evidence="7 10" id="KW-0378">Hydrolase</keyword>
<dbReference type="PANTHER" id="PTHR20854">
    <property type="entry name" value="INOSITOL MONOPHOSPHATASE"/>
    <property type="match status" value="1"/>
</dbReference>
<dbReference type="InterPro" id="IPR000760">
    <property type="entry name" value="Inositol_monophosphatase-like"/>
</dbReference>
<dbReference type="Gene3D" id="3.30.540.10">
    <property type="entry name" value="Fructose-1,6-Bisphosphatase, subunit A, domain 1"/>
    <property type="match status" value="1"/>
</dbReference>
<evidence type="ECO:0000313" key="12">
    <source>
        <dbReference type="Proteomes" id="UP000035444"/>
    </source>
</evidence>
<dbReference type="InterPro" id="IPR020550">
    <property type="entry name" value="Inositol_monophosphatase_CS"/>
</dbReference>
<dbReference type="GO" id="GO:0046854">
    <property type="term" value="P:phosphatidylinositol phosphate biosynthetic process"/>
    <property type="evidence" value="ECO:0007669"/>
    <property type="project" value="InterPro"/>
</dbReference>
<sequence>MVYRSPRITVMIRAAEKAARSLKRDFGEVENLQVSKKGPADFVSTADLKAEKILIEELKRARPEFGFLTEEAGEEKGESKDERWIIDPLDGTTNFLHGLPHFAISIALEVRGEIVAALVYDPIKDEMYTAEKGNGAYLNDRRLRVSGRVSLDSTIIATGTPFLGRGDRGPFLREINAVMAQTAGVRRWGAAALDLAYVAAGRYDAFWERDLSSWDVAAGLLLVKEAGGSVTEIDGRAFKLKSQSILCANIDLHPKMVKLFKESGKY</sequence>
<feature type="binding site" evidence="9">
    <location>
        <position position="215"/>
    </location>
    <ligand>
        <name>Mg(2+)</name>
        <dbReference type="ChEBI" id="CHEBI:18420"/>
        <label>1</label>
        <note>catalytic</note>
    </ligand>
</feature>
<dbReference type="PROSITE" id="PS00629">
    <property type="entry name" value="IMP_1"/>
    <property type="match status" value="1"/>
</dbReference>
<dbReference type="PANTHER" id="PTHR20854:SF4">
    <property type="entry name" value="INOSITOL-1-MONOPHOSPHATASE-RELATED"/>
    <property type="match status" value="1"/>
</dbReference>
<dbReference type="PRINTS" id="PR00377">
    <property type="entry name" value="IMPHPHTASES"/>
</dbReference>
<evidence type="ECO:0000313" key="11">
    <source>
        <dbReference type="EMBL" id="KLN62122.1"/>
    </source>
</evidence>
<evidence type="ECO:0000256" key="9">
    <source>
        <dbReference type="PIRSR" id="PIRSR600760-2"/>
    </source>
</evidence>
<keyword evidence="8 9" id="KW-0460">Magnesium</keyword>
<dbReference type="AlphaFoldDB" id="A0A0H2MMW4"/>
<comment type="cofactor">
    <cofactor evidence="2 9 10">
        <name>Mg(2+)</name>
        <dbReference type="ChEBI" id="CHEBI:18420"/>
    </cofactor>
</comment>
<reference evidence="11 12" key="1">
    <citation type="submission" date="2015-03" db="EMBL/GenBank/DDBJ databases">
        <title>Genome Sequence of Kiloniella spongiae MEBiC09566, isolated from a marine sponge.</title>
        <authorList>
            <person name="Shao Z."/>
            <person name="Wang L."/>
            <person name="Li X."/>
        </authorList>
    </citation>
    <scope>NUCLEOTIDE SEQUENCE [LARGE SCALE GENOMIC DNA]</scope>
    <source>
        <strain evidence="11 12">MEBiC09566</strain>
    </source>
</reference>
<feature type="binding site" evidence="9">
    <location>
        <position position="89"/>
    </location>
    <ligand>
        <name>Mg(2+)</name>
        <dbReference type="ChEBI" id="CHEBI:18420"/>
        <label>1</label>
        <note>catalytic</note>
    </ligand>
</feature>
<dbReference type="InterPro" id="IPR022337">
    <property type="entry name" value="Inositol_monophosphatase_SuhB"/>
</dbReference>
<keyword evidence="12" id="KW-1185">Reference proteome</keyword>
<dbReference type="Gene3D" id="3.40.190.80">
    <property type="match status" value="1"/>
</dbReference>
<evidence type="ECO:0000256" key="5">
    <source>
        <dbReference type="ARBA" id="ARBA00019784"/>
    </source>
</evidence>
<gene>
    <name evidence="11" type="ORF">WH96_00855</name>
</gene>
<evidence type="ECO:0000256" key="6">
    <source>
        <dbReference type="ARBA" id="ARBA00022723"/>
    </source>
</evidence>
<keyword evidence="6 9" id="KW-0479">Metal-binding</keyword>
<dbReference type="Pfam" id="PF00459">
    <property type="entry name" value="Inositol_P"/>
    <property type="match status" value="1"/>
</dbReference>
<dbReference type="PATRIC" id="fig|1489064.4.peg.1086"/>
<dbReference type="CDD" id="cd01639">
    <property type="entry name" value="IMPase"/>
    <property type="match status" value="1"/>
</dbReference>
<dbReference type="SUPFAM" id="SSF56655">
    <property type="entry name" value="Carbohydrate phosphatase"/>
    <property type="match status" value="1"/>
</dbReference>
<dbReference type="RefSeq" id="WP_047762250.1">
    <property type="nucleotide sequence ID" value="NZ_LAQL01000002.1"/>
</dbReference>
<feature type="binding site" evidence="9">
    <location>
        <position position="87"/>
    </location>
    <ligand>
        <name>Mg(2+)</name>
        <dbReference type="ChEBI" id="CHEBI:18420"/>
        <label>1</label>
        <note>catalytic</note>
    </ligand>
</feature>
<accession>A0A0H2MMW4</accession>
<dbReference type="InterPro" id="IPR020583">
    <property type="entry name" value="Inositol_monoP_metal-BS"/>
</dbReference>
<name>A0A0H2MMW4_9PROT</name>
<dbReference type="EC" id="3.1.3.25" evidence="4 10"/>
<dbReference type="GO" id="GO:0008934">
    <property type="term" value="F:inositol monophosphate 1-phosphatase activity"/>
    <property type="evidence" value="ECO:0007669"/>
    <property type="project" value="InterPro"/>
</dbReference>
<proteinExistence type="inferred from homology"/>
<comment type="catalytic activity">
    <reaction evidence="1 10">
        <text>a myo-inositol phosphate + H2O = myo-inositol + phosphate</text>
        <dbReference type="Rhea" id="RHEA:24056"/>
        <dbReference type="ChEBI" id="CHEBI:15377"/>
        <dbReference type="ChEBI" id="CHEBI:17268"/>
        <dbReference type="ChEBI" id="CHEBI:43474"/>
        <dbReference type="ChEBI" id="CHEBI:84139"/>
        <dbReference type="EC" id="3.1.3.25"/>
    </reaction>
</comment>
<dbReference type="EMBL" id="LAQL01000002">
    <property type="protein sequence ID" value="KLN62122.1"/>
    <property type="molecule type" value="Genomic_DNA"/>
</dbReference>
<dbReference type="PROSITE" id="PS00630">
    <property type="entry name" value="IMP_2"/>
    <property type="match status" value="1"/>
</dbReference>
<comment type="caution">
    <text evidence="11">The sequence shown here is derived from an EMBL/GenBank/DDBJ whole genome shotgun (WGS) entry which is preliminary data.</text>
</comment>
<evidence type="ECO:0000256" key="3">
    <source>
        <dbReference type="ARBA" id="ARBA00009759"/>
    </source>
</evidence>
<dbReference type="PRINTS" id="PR01959">
    <property type="entry name" value="SBIMPHPHTASE"/>
</dbReference>